<dbReference type="InterPro" id="IPR002885">
    <property type="entry name" value="PPR_rpt"/>
</dbReference>
<dbReference type="AlphaFoldDB" id="U5D0L8"/>
<feature type="signal peptide" evidence="4">
    <location>
        <begin position="1"/>
        <end position="28"/>
    </location>
</feature>
<dbReference type="EMBL" id="KI392075">
    <property type="protein sequence ID" value="ERN19141.1"/>
    <property type="molecule type" value="Genomic_DNA"/>
</dbReference>
<comment type="similarity">
    <text evidence="1">Belongs to the PPR family. P subfamily.</text>
</comment>
<evidence type="ECO:0000256" key="4">
    <source>
        <dbReference type="SAM" id="SignalP"/>
    </source>
</evidence>
<evidence type="ECO:0008006" key="7">
    <source>
        <dbReference type="Google" id="ProtNLM"/>
    </source>
</evidence>
<sequence>MCSFSSAAVSGVWRIALLVFEWHSACLGLRCAVRPHPRNSHPHSIPLLILLCLRFIDAYSRKRRSTDTIEIWEHGTAVRVLRIVLEKRLLPTVGGEFSPNDCVALNDNNCIVVTINYLDYGVFIRRLCKLGMTDAAELVFGIAHNALVFLQNASYIALLKGFSRDKRIKEAVRMYFLLLQRDIALNICECNVLLNALFKEEQSEEVNKVIKSVIRKGFYPDPLAISSHISSQCSKGGWQEANELLWVMLERGVMPNGFACGSFIRHYCEDGGLDYALSLHEKLVKLGNVLNAPSYNILLDQLYNGGKLEEASEMFDHMRNKNVTSSASFITMISWFCWEKKFSEARKMHDEMLKKGLKPDEATYKRLISVFP</sequence>
<dbReference type="Pfam" id="PF13041">
    <property type="entry name" value="PPR_2"/>
    <property type="match status" value="1"/>
</dbReference>
<keyword evidence="2" id="KW-0677">Repeat</keyword>
<evidence type="ECO:0000313" key="5">
    <source>
        <dbReference type="EMBL" id="ERN19141.1"/>
    </source>
</evidence>
<evidence type="ECO:0000313" key="6">
    <source>
        <dbReference type="Proteomes" id="UP000017836"/>
    </source>
</evidence>
<feature type="chain" id="PRO_5004658816" description="Pentacotripeptide-repeat region of PRORP domain-containing protein" evidence="4">
    <location>
        <begin position="29"/>
        <end position="372"/>
    </location>
</feature>
<dbReference type="HOGENOM" id="CLU_744645_0_0_1"/>
<protein>
    <recommendedName>
        <fullName evidence="7">Pentacotripeptide-repeat region of PRORP domain-containing protein</fullName>
    </recommendedName>
</protein>
<evidence type="ECO:0000256" key="1">
    <source>
        <dbReference type="ARBA" id="ARBA00007626"/>
    </source>
</evidence>
<evidence type="ECO:0000256" key="3">
    <source>
        <dbReference type="PROSITE-ProRule" id="PRU00708"/>
    </source>
</evidence>
<dbReference type="Proteomes" id="UP000017836">
    <property type="component" value="Unassembled WGS sequence"/>
</dbReference>
<feature type="repeat" description="PPR" evidence="3">
    <location>
        <begin position="291"/>
        <end position="321"/>
    </location>
</feature>
<accession>U5D0L8</accession>
<dbReference type="Pfam" id="PF01535">
    <property type="entry name" value="PPR"/>
    <property type="match status" value="4"/>
</dbReference>
<feature type="repeat" description="PPR" evidence="3">
    <location>
        <begin position="325"/>
        <end position="359"/>
    </location>
</feature>
<dbReference type="PROSITE" id="PS51375">
    <property type="entry name" value="PPR"/>
    <property type="match status" value="4"/>
</dbReference>
<reference evidence="6" key="1">
    <citation type="journal article" date="2013" name="Science">
        <title>The Amborella genome and the evolution of flowering plants.</title>
        <authorList>
            <consortium name="Amborella Genome Project"/>
        </authorList>
    </citation>
    <scope>NUCLEOTIDE SEQUENCE [LARGE SCALE GENOMIC DNA]</scope>
</reference>
<proteinExistence type="inferred from homology"/>
<dbReference type="InterPro" id="IPR011990">
    <property type="entry name" value="TPR-like_helical_dom_sf"/>
</dbReference>
<dbReference type="STRING" id="13333.U5D0L8"/>
<dbReference type="Gramene" id="ERN19141">
    <property type="protein sequence ID" value="ERN19141"/>
    <property type="gene ID" value="AMTR_s00061p00160470"/>
</dbReference>
<name>U5D0L8_AMBTC</name>
<feature type="repeat" description="PPR" evidence="3">
    <location>
        <begin position="186"/>
        <end position="220"/>
    </location>
</feature>
<evidence type="ECO:0000256" key="2">
    <source>
        <dbReference type="ARBA" id="ARBA00022737"/>
    </source>
</evidence>
<feature type="repeat" description="PPR" evidence="3">
    <location>
        <begin position="221"/>
        <end position="255"/>
    </location>
</feature>
<organism evidence="5 6">
    <name type="scientific">Amborella trichopoda</name>
    <dbReference type="NCBI Taxonomy" id="13333"/>
    <lineage>
        <taxon>Eukaryota</taxon>
        <taxon>Viridiplantae</taxon>
        <taxon>Streptophyta</taxon>
        <taxon>Embryophyta</taxon>
        <taxon>Tracheophyta</taxon>
        <taxon>Spermatophyta</taxon>
        <taxon>Magnoliopsida</taxon>
        <taxon>Amborellales</taxon>
        <taxon>Amborellaceae</taxon>
        <taxon>Amborella</taxon>
    </lineage>
</organism>
<keyword evidence="6" id="KW-1185">Reference proteome</keyword>
<dbReference type="eggNOG" id="KOG4197">
    <property type="taxonomic scope" value="Eukaryota"/>
</dbReference>
<dbReference type="PANTHER" id="PTHR47941">
    <property type="entry name" value="PENTATRICOPEPTIDE REPEAT-CONTAINING PROTEIN 3, MITOCHONDRIAL"/>
    <property type="match status" value="1"/>
</dbReference>
<dbReference type="NCBIfam" id="TIGR00756">
    <property type="entry name" value="PPR"/>
    <property type="match status" value="4"/>
</dbReference>
<keyword evidence="4" id="KW-0732">Signal</keyword>
<gene>
    <name evidence="5" type="ORF">AMTR_s00061p00160470</name>
</gene>
<dbReference type="Gene3D" id="1.25.40.10">
    <property type="entry name" value="Tetratricopeptide repeat domain"/>
    <property type="match status" value="3"/>
</dbReference>